<dbReference type="AlphaFoldDB" id="A0AAW8CM18"/>
<comment type="function">
    <text evidence="1">This subunit might be involved in maturation of a crRNA intermediate to its mature form.</text>
</comment>
<protein>
    <recommendedName>
        <fullName evidence="3">CRISPR system Cms protein Csm5</fullName>
    </recommendedName>
    <alternativeName>
        <fullName evidence="6">CRISPR type III A-associated protein Csm5</fullName>
    </alternativeName>
</protein>
<evidence type="ECO:0000259" key="7">
    <source>
        <dbReference type="Pfam" id="PF03787"/>
    </source>
</evidence>
<evidence type="ECO:0000256" key="1">
    <source>
        <dbReference type="ARBA" id="ARBA00003088"/>
    </source>
</evidence>
<dbReference type="Pfam" id="PF03787">
    <property type="entry name" value="RAMPs"/>
    <property type="match status" value="1"/>
</dbReference>
<comment type="caution">
    <text evidence="8">The sequence shown here is derived from an EMBL/GenBank/DDBJ whole genome shotgun (WGS) entry which is preliminary data.</text>
</comment>
<evidence type="ECO:0000256" key="6">
    <source>
        <dbReference type="ARBA" id="ARBA00031720"/>
    </source>
</evidence>
<sequence>MKEFMKTHQVYLTPLTPIHIGCGEDFEPTNYVIDDGVLYHFEPSKLDLTDDDKKDLFQKIDSLKEIRIFFKDKIDLIKENYIYRTDASSIYKEWKEKISDDNNKLVIQRGSHLVLLNKPYIPGSSFKGALLTAFLDYCNGNENAHLKSKKEEKELREKYTTKRIDNDNTVNLFSGIKFGDFIPGNDKEIISKIYYELLLKKKPSKKLKNSIEKSSGHSSRLECMEGKKYRAYKSEVSVIPHFSNKDIFHYLKLAKKYYLDIFKEEMEDMDNKGWVNKSEYLEILKLLENDNIYLIRLGKTGANSKVYRGKDVAKIKNAKSKKGEKDIFNRATTYHMVAEKEDAQNNLFSLGWAILEVDPKEDNDDLIKVVDPSLIIRRTIADQEQQEQAKQQKLASLSGNFKIIAEKIEQWEKIEKLPQNSSPIVPEYRSLLELAFNQNWSNEEKQELLDIYENKESILWTNVDNFSLSGKSGKTPAAKKFKQALNILTDSLCN</sequence>
<dbReference type="GO" id="GO:0051607">
    <property type="term" value="P:defense response to virus"/>
    <property type="evidence" value="ECO:0007669"/>
    <property type="project" value="UniProtKB-KW"/>
</dbReference>
<keyword evidence="4" id="KW-0694">RNA-binding</keyword>
<reference evidence="8 9" key="1">
    <citation type="journal article" date="2023" name="Front. Microbiol.">
        <title>Phylogeography and host specificity of Pasteurellaceae pathogenic to sea-farmed fish in the north-east Atlantic.</title>
        <authorList>
            <person name="Gulla S."/>
            <person name="Colquhoun D.J."/>
            <person name="Olsen A.B."/>
            <person name="Spilsberg B."/>
            <person name="Lagesen K."/>
            <person name="Aakesson C.P."/>
            <person name="Strom S."/>
            <person name="Manji F."/>
            <person name="Birkbeck T.H."/>
            <person name="Nilsen H.K."/>
        </authorList>
    </citation>
    <scope>NUCLEOTIDE SEQUENCE [LARGE SCALE GENOMIC DNA]</scope>
    <source>
        <strain evidence="8 9">NVIB3131</strain>
    </source>
</reference>
<name>A0AAW8CM18_9PAST</name>
<keyword evidence="5" id="KW-0051">Antiviral defense</keyword>
<dbReference type="CDD" id="cd09726">
    <property type="entry name" value="RAMP_I_III"/>
    <property type="match status" value="1"/>
</dbReference>
<dbReference type="EMBL" id="JASAXT010000032">
    <property type="protein sequence ID" value="MDP8149469.1"/>
    <property type="molecule type" value="Genomic_DNA"/>
</dbReference>
<evidence type="ECO:0000256" key="2">
    <source>
        <dbReference type="ARBA" id="ARBA00006680"/>
    </source>
</evidence>
<organism evidence="8 9">
    <name type="scientific">Phocoenobacter atlanticus subsp. atlanticus</name>
    <dbReference type="NCBI Taxonomy" id="3061285"/>
    <lineage>
        <taxon>Bacteria</taxon>
        <taxon>Pseudomonadati</taxon>
        <taxon>Pseudomonadota</taxon>
        <taxon>Gammaproteobacteria</taxon>
        <taxon>Pasteurellales</taxon>
        <taxon>Pasteurellaceae</taxon>
        <taxon>Phocoenobacter</taxon>
        <taxon>Phocoenobacter atlanticus</taxon>
    </lineage>
</organism>
<gene>
    <name evidence="8" type="ORF">QJU57_10355</name>
</gene>
<comment type="similarity">
    <text evidence="2">Belongs to the CRISPR-associated Csm5 family.</text>
</comment>
<feature type="domain" description="CRISPR type III-associated protein" evidence="7">
    <location>
        <begin position="12"/>
        <end position="270"/>
    </location>
</feature>
<keyword evidence="9" id="KW-1185">Reference proteome</keyword>
<dbReference type="Proteomes" id="UP001226020">
    <property type="component" value="Unassembled WGS sequence"/>
</dbReference>
<evidence type="ECO:0000256" key="4">
    <source>
        <dbReference type="ARBA" id="ARBA00022884"/>
    </source>
</evidence>
<evidence type="ECO:0000313" key="9">
    <source>
        <dbReference type="Proteomes" id="UP001226020"/>
    </source>
</evidence>
<dbReference type="GO" id="GO:0003723">
    <property type="term" value="F:RNA binding"/>
    <property type="evidence" value="ECO:0007669"/>
    <property type="project" value="UniProtKB-KW"/>
</dbReference>
<accession>A0AAW8CM18</accession>
<evidence type="ECO:0000256" key="5">
    <source>
        <dbReference type="ARBA" id="ARBA00023118"/>
    </source>
</evidence>
<dbReference type="InterPro" id="IPR005537">
    <property type="entry name" value="RAMP_III_fam"/>
</dbReference>
<dbReference type="RefSeq" id="WP_306352436.1">
    <property type="nucleotide sequence ID" value="NZ_JASAWV010000033.1"/>
</dbReference>
<proteinExistence type="inferred from homology"/>
<dbReference type="PANTHER" id="PTHR38007">
    <property type="entry name" value="CRISPR SYSTEM CMS PROTEIN CSM5"/>
    <property type="match status" value="1"/>
</dbReference>
<evidence type="ECO:0000256" key="3">
    <source>
        <dbReference type="ARBA" id="ARBA00016113"/>
    </source>
</evidence>
<dbReference type="PANTHER" id="PTHR38007:SF1">
    <property type="entry name" value="CRISPR SYSTEM CMS PROTEIN CSM5"/>
    <property type="match status" value="1"/>
</dbReference>
<evidence type="ECO:0000313" key="8">
    <source>
        <dbReference type="EMBL" id="MDP8149469.1"/>
    </source>
</evidence>
<dbReference type="InterPro" id="IPR010173">
    <property type="entry name" value="CRISPR-assoc_Csm5"/>
</dbReference>